<dbReference type="SUPFAM" id="SSF52467">
    <property type="entry name" value="DHS-like NAD/FAD-binding domain"/>
    <property type="match status" value="1"/>
</dbReference>
<dbReference type="Gene3D" id="3.40.50.970">
    <property type="match status" value="2"/>
</dbReference>
<feature type="domain" description="Thiamine pyrophosphate enzyme N-terminal TPP-binding" evidence="6">
    <location>
        <begin position="27"/>
        <end position="141"/>
    </location>
</feature>
<evidence type="ECO:0000256" key="3">
    <source>
        <dbReference type="RuleBase" id="RU362132"/>
    </source>
</evidence>
<name>A0A081P697_9BACL</name>
<dbReference type="Proteomes" id="UP000028123">
    <property type="component" value="Unassembled WGS sequence"/>
</dbReference>
<evidence type="ECO:0000259" key="5">
    <source>
        <dbReference type="Pfam" id="PF02775"/>
    </source>
</evidence>
<dbReference type="SUPFAM" id="SSF52518">
    <property type="entry name" value="Thiamin diphosphate-binding fold (THDP-binding)"/>
    <property type="match status" value="2"/>
</dbReference>
<dbReference type="AlphaFoldDB" id="A0A081P697"/>
<dbReference type="PANTHER" id="PTHR42981">
    <property type="entry name" value="PYRUVATE DEHYDROGENASE [UBIQUINONE]"/>
    <property type="match status" value="1"/>
</dbReference>
<evidence type="ECO:0000313" key="7">
    <source>
        <dbReference type="EMBL" id="KEQ26220.1"/>
    </source>
</evidence>
<dbReference type="InterPro" id="IPR011766">
    <property type="entry name" value="TPP_enzyme_TPP-bd"/>
</dbReference>
<dbReference type="InterPro" id="IPR012000">
    <property type="entry name" value="Thiamin_PyroP_enz_cen_dom"/>
</dbReference>
<dbReference type="InterPro" id="IPR012001">
    <property type="entry name" value="Thiamin_PyroP_enz_TPP-bd_dom"/>
</dbReference>
<evidence type="ECO:0000259" key="4">
    <source>
        <dbReference type="Pfam" id="PF00205"/>
    </source>
</evidence>
<dbReference type="GO" id="GO:0030976">
    <property type="term" value="F:thiamine pyrophosphate binding"/>
    <property type="evidence" value="ECO:0007669"/>
    <property type="project" value="InterPro"/>
</dbReference>
<keyword evidence="8" id="KW-1185">Reference proteome</keyword>
<dbReference type="GO" id="GO:0003824">
    <property type="term" value="F:catalytic activity"/>
    <property type="evidence" value="ECO:0007669"/>
    <property type="project" value="InterPro"/>
</dbReference>
<evidence type="ECO:0000256" key="2">
    <source>
        <dbReference type="ARBA" id="ARBA00023052"/>
    </source>
</evidence>
<comment type="caution">
    <text evidence="7">The sequence shown here is derived from an EMBL/GenBank/DDBJ whole genome shotgun (WGS) entry which is preliminary data.</text>
</comment>
<dbReference type="InterPro" id="IPR047211">
    <property type="entry name" value="POXB-like"/>
</dbReference>
<dbReference type="eggNOG" id="COG0028">
    <property type="taxonomic scope" value="Bacteria"/>
</dbReference>
<dbReference type="OrthoDB" id="4494979at2"/>
<dbReference type="InterPro" id="IPR000399">
    <property type="entry name" value="TPP-bd_CS"/>
</dbReference>
<dbReference type="PANTHER" id="PTHR42981:SF2">
    <property type="entry name" value="PYRUVATE DEHYDROGENASE [UBIQUINONE]"/>
    <property type="match status" value="1"/>
</dbReference>
<dbReference type="InterPro" id="IPR029035">
    <property type="entry name" value="DHS-like_NAD/FAD-binding_dom"/>
</dbReference>
<proteinExistence type="inferred from homology"/>
<evidence type="ECO:0000313" key="8">
    <source>
        <dbReference type="Proteomes" id="UP000028123"/>
    </source>
</evidence>
<gene>
    <name evidence="7" type="ORF">ET33_34705</name>
</gene>
<comment type="similarity">
    <text evidence="1 3">Belongs to the TPP enzyme family.</text>
</comment>
<accession>A0A081P697</accession>
<feature type="domain" description="Thiamine pyrophosphate enzyme central" evidence="4">
    <location>
        <begin position="212"/>
        <end position="340"/>
    </location>
</feature>
<dbReference type="Pfam" id="PF00205">
    <property type="entry name" value="TPP_enzyme_M"/>
    <property type="match status" value="1"/>
</dbReference>
<evidence type="ECO:0000256" key="1">
    <source>
        <dbReference type="ARBA" id="ARBA00007812"/>
    </source>
</evidence>
<dbReference type="InterPro" id="IPR029061">
    <property type="entry name" value="THDP-binding"/>
</dbReference>
<sequence>MSPTTLADAAAPPVLADMNQPAAGLSVSQFVLEQLKAWKVERIYGVIGDANLSLLDELGKQNAIWYVSCRHESAAALMASAEAKLTGRTAVCLATSGPGVTNMLNGLADAAMDRAPVLALSGQVETANIGTRTKQYVDQQKLNAAIAGKSELVANADALPELMEQALVRGLLQGQVTHLSIPKDLYPVKVKGGIKPYSAHLHQPLAAPDSEIAELAAILASAERPVLYIGRGVKQTAEDVLQLAEKLSAAVITTLPARPLFPNDHECYAGGLGQAGSEASSVLLAESDLIVILGATWWPDDYVPTQARIVQVDWNREAIGLGHPLHKGVVGDLGQIVPQLAAAGHISAKDRSAWRARVRDVCTGWKRQIEDEARADGTPIPPQRVMKTIADHVSDHAIVAVDTGNHTLWFNRIFQAKAGQDILISGRWRTLGFALPAAIAAKLCYPDRQVIAVAGDGGVVQTLMEFQTAAEQQLPIVLVVFNNSAYAMEQDRMNVAGMNLTGSALQPPDFAAIAEACGGSGYRASSAAEFEQSLTKALIGSKPALIDVRTAAIPVPHAKI</sequence>
<evidence type="ECO:0000259" key="6">
    <source>
        <dbReference type="Pfam" id="PF02776"/>
    </source>
</evidence>
<dbReference type="EMBL" id="JNVM01000007">
    <property type="protein sequence ID" value="KEQ26220.1"/>
    <property type="molecule type" value="Genomic_DNA"/>
</dbReference>
<dbReference type="Pfam" id="PF02776">
    <property type="entry name" value="TPP_enzyme_N"/>
    <property type="match status" value="1"/>
</dbReference>
<dbReference type="RefSeq" id="WP_051775226.1">
    <property type="nucleotide sequence ID" value="NZ_FYEP01000028.1"/>
</dbReference>
<dbReference type="Gene3D" id="3.40.50.1220">
    <property type="entry name" value="TPP-binding domain"/>
    <property type="match status" value="1"/>
</dbReference>
<dbReference type="Pfam" id="PF02775">
    <property type="entry name" value="TPP_enzyme_C"/>
    <property type="match status" value="1"/>
</dbReference>
<organism evidence="7 8">
    <name type="scientific">Paenibacillus tyrfis</name>
    <dbReference type="NCBI Taxonomy" id="1501230"/>
    <lineage>
        <taxon>Bacteria</taxon>
        <taxon>Bacillati</taxon>
        <taxon>Bacillota</taxon>
        <taxon>Bacilli</taxon>
        <taxon>Bacillales</taxon>
        <taxon>Paenibacillaceae</taxon>
        <taxon>Paenibacillus</taxon>
    </lineage>
</organism>
<protein>
    <submittedName>
        <fullName evidence="7">Pyruvate oxidase</fullName>
    </submittedName>
</protein>
<dbReference type="GO" id="GO:0000287">
    <property type="term" value="F:magnesium ion binding"/>
    <property type="evidence" value="ECO:0007669"/>
    <property type="project" value="InterPro"/>
</dbReference>
<feature type="domain" description="Thiamine pyrophosphate enzyme TPP-binding" evidence="5">
    <location>
        <begin position="402"/>
        <end position="548"/>
    </location>
</feature>
<dbReference type="PROSITE" id="PS00187">
    <property type="entry name" value="TPP_ENZYMES"/>
    <property type="match status" value="1"/>
</dbReference>
<reference evidence="7 8" key="1">
    <citation type="submission" date="2014-06" db="EMBL/GenBank/DDBJ databases">
        <title>Draft genome sequence of Paenibacillus sp. MSt1.</title>
        <authorList>
            <person name="Aw Y.K."/>
            <person name="Ong K.S."/>
            <person name="Gan H.M."/>
            <person name="Lee S.M."/>
        </authorList>
    </citation>
    <scope>NUCLEOTIDE SEQUENCE [LARGE SCALE GENOMIC DNA]</scope>
    <source>
        <strain evidence="7 8">MSt1</strain>
    </source>
</reference>
<keyword evidence="7" id="KW-0670">Pyruvate</keyword>
<keyword evidence="2 3" id="KW-0786">Thiamine pyrophosphate</keyword>